<feature type="region of interest" description="Disordered" evidence="1">
    <location>
        <begin position="23"/>
        <end position="132"/>
    </location>
</feature>
<dbReference type="OrthoDB" id="10636709at2759"/>
<evidence type="ECO:0000313" key="3">
    <source>
        <dbReference type="Proteomes" id="UP000192257"/>
    </source>
</evidence>
<dbReference type="GeneID" id="39985428"/>
<dbReference type="EMBL" id="NBCO01000014">
    <property type="protein sequence ID" value="ORC88992.1"/>
    <property type="molecule type" value="Genomic_DNA"/>
</dbReference>
<dbReference type="VEuPathDB" id="TriTrypDB:TM35_000142030"/>
<feature type="compositionally biased region" description="Low complexity" evidence="1">
    <location>
        <begin position="95"/>
        <end position="111"/>
    </location>
</feature>
<feature type="compositionally biased region" description="Basic residues" evidence="1">
    <location>
        <begin position="251"/>
        <end position="260"/>
    </location>
</feature>
<dbReference type="AlphaFoldDB" id="A0A1X0NWD5"/>
<protein>
    <submittedName>
        <fullName evidence="2">Uncharacterized protein</fullName>
    </submittedName>
</protein>
<proteinExistence type="predicted"/>
<accession>A0A1X0NWD5</accession>
<comment type="caution">
    <text evidence="2">The sequence shown here is derived from an EMBL/GenBank/DDBJ whole genome shotgun (WGS) entry which is preliminary data.</text>
</comment>
<dbReference type="RefSeq" id="XP_028883058.1">
    <property type="nucleotide sequence ID" value="XM_029025648.1"/>
</dbReference>
<feature type="compositionally biased region" description="Basic and acidic residues" evidence="1">
    <location>
        <begin position="496"/>
        <end position="510"/>
    </location>
</feature>
<feature type="compositionally biased region" description="Polar residues" evidence="1">
    <location>
        <begin position="55"/>
        <end position="84"/>
    </location>
</feature>
<organism evidence="2 3">
    <name type="scientific">Trypanosoma theileri</name>
    <dbReference type="NCBI Taxonomy" id="67003"/>
    <lineage>
        <taxon>Eukaryota</taxon>
        <taxon>Discoba</taxon>
        <taxon>Euglenozoa</taxon>
        <taxon>Kinetoplastea</taxon>
        <taxon>Metakinetoplastina</taxon>
        <taxon>Trypanosomatida</taxon>
        <taxon>Trypanosomatidae</taxon>
        <taxon>Trypanosoma</taxon>
    </lineage>
</organism>
<feature type="non-terminal residue" evidence="2">
    <location>
        <position position="552"/>
    </location>
</feature>
<feature type="compositionally biased region" description="Polar residues" evidence="1">
    <location>
        <begin position="317"/>
        <end position="343"/>
    </location>
</feature>
<gene>
    <name evidence="2" type="ORF">TM35_000142030</name>
</gene>
<feature type="compositionally biased region" description="Basic and acidic residues" evidence="1">
    <location>
        <begin position="115"/>
        <end position="132"/>
    </location>
</feature>
<dbReference type="Proteomes" id="UP000192257">
    <property type="component" value="Unassembled WGS sequence"/>
</dbReference>
<dbReference type="STRING" id="67003.A0A1X0NWD5"/>
<name>A0A1X0NWD5_9TRYP</name>
<feature type="region of interest" description="Disordered" evidence="1">
    <location>
        <begin position="242"/>
        <end position="391"/>
    </location>
</feature>
<feature type="compositionally biased region" description="Polar residues" evidence="1">
    <location>
        <begin position="356"/>
        <end position="390"/>
    </location>
</feature>
<evidence type="ECO:0000313" key="2">
    <source>
        <dbReference type="EMBL" id="ORC88992.1"/>
    </source>
</evidence>
<feature type="region of interest" description="Disordered" evidence="1">
    <location>
        <begin position="496"/>
        <end position="523"/>
    </location>
</feature>
<evidence type="ECO:0000256" key="1">
    <source>
        <dbReference type="SAM" id="MobiDB-lite"/>
    </source>
</evidence>
<sequence length="552" mass="61666">MNRNCMREREKHQCTVEIRTRNAQQPLSSCEDEKDSQLPLHIPSNNNNNNNNNNGSKTQRRLGTSSTSISFDESVCSESTSHRSQTARKRRGKSECASETTSASARSSRISWRLPQKEQKPIQEWSKSRPDSFHRDDRVLYTPKKEELSVKTTSSLILNDALSEAPSVTTATSTRLRGSRRNVLVRTFNHGNTTETALTKQQLEKHMRRAHQNTSSGNTAVVTGVGNSLTTWDWDLANGEKRGGSTVLSSRQHHQQKKKDKAQSTIPTSTKNNRDVTASAKGKESDHTAEEEEELIARFYAQQNAQRRKSVTKAETETQPSSSSTNGALSITNTQQLSISDNPQQQQQQPELDASIKSSYTGTPHNIHVQQTSTISPPNTIKNETYTLPDTPSEAKAISTLEDFRQHVIQKKQKQGENIQNHSATKTFNNKMETSTTTEHHTSGTEGREIVINIEDDSITQQQAKKDGVAIAEEEESHHSSVLSAVRQQVHLVESKMELSADEQRDRAAIAEEEESNHSSVLSAVRQQVHLVESKMELSADEQRDRAAIAEE</sequence>
<feature type="compositionally biased region" description="Low complexity" evidence="1">
    <location>
        <begin position="45"/>
        <end position="54"/>
    </location>
</feature>
<keyword evidence="3" id="KW-1185">Reference proteome</keyword>
<reference evidence="2 3" key="1">
    <citation type="submission" date="2017-03" db="EMBL/GenBank/DDBJ databases">
        <title>An alternative strategy for trypanosome survival in the mammalian bloodstream revealed through genome and transcriptome analysis of the ubiquitous bovine parasite Trypanosoma (Megatrypanum) theileri.</title>
        <authorList>
            <person name="Kelly S."/>
            <person name="Ivens A."/>
            <person name="Mott A."/>
            <person name="O'Neill E."/>
            <person name="Emms D."/>
            <person name="Macleod O."/>
            <person name="Voorheis P."/>
            <person name="Matthews J."/>
            <person name="Matthews K."/>
            <person name="Carrington M."/>
        </authorList>
    </citation>
    <scope>NUCLEOTIDE SEQUENCE [LARGE SCALE GENOMIC DNA]</scope>
    <source>
        <strain evidence="2">Edinburgh</strain>
    </source>
</reference>